<dbReference type="Gramene" id="OPUNC08G14800.2">
    <property type="protein sequence ID" value="OPUNC08G14800.2"/>
    <property type="gene ID" value="OPUNC08G14800"/>
</dbReference>
<keyword evidence="2" id="KW-1185">Reference proteome</keyword>
<dbReference type="EnsemblPlants" id="OPUNC08G14800.2">
    <property type="protein sequence ID" value="OPUNC08G14800.2"/>
    <property type="gene ID" value="OPUNC08G14800"/>
</dbReference>
<reference evidence="1" key="1">
    <citation type="submission" date="2015-04" db="UniProtKB">
        <authorList>
            <consortium name="EnsemblPlants"/>
        </authorList>
    </citation>
    <scope>IDENTIFICATION</scope>
</reference>
<dbReference type="AlphaFoldDB" id="A0A0E0LVI4"/>
<reference evidence="1" key="2">
    <citation type="submission" date="2018-05" db="EMBL/GenBank/DDBJ databases">
        <title>OpunRS2 (Oryza punctata Reference Sequence Version 2).</title>
        <authorList>
            <person name="Zhang J."/>
            <person name="Kudrna D."/>
            <person name="Lee S."/>
            <person name="Talag J."/>
            <person name="Welchert J."/>
            <person name="Wing R.A."/>
        </authorList>
    </citation>
    <scope>NUCLEOTIDE SEQUENCE [LARGE SCALE GENOMIC DNA]</scope>
</reference>
<proteinExistence type="predicted"/>
<sequence>MQSPAFAAISFISCIYLASTRKATICSVSLHWLAQESRYLVMLAGVPRFFIVKWGSILSFISLNSEQSLVIFLPSLHT</sequence>
<name>A0A0E0LVI4_ORYPU</name>
<dbReference type="Proteomes" id="UP000026962">
    <property type="component" value="Chromosome 8"/>
</dbReference>
<protein>
    <submittedName>
        <fullName evidence="1">Uncharacterized protein</fullName>
    </submittedName>
</protein>
<dbReference type="HOGENOM" id="CLU_2626262_0_0_1"/>
<evidence type="ECO:0000313" key="2">
    <source>
        <dbReference type="Proteomes" id="UP000026962"/>
    </source>
</evidence>
<organism evidence="1">
    <name type="scientific">Oryza punctata</name>
    <name type="common">Red rice</name>
    <dbReference type="NCBI Taxonomy" id="4537"/>
    <lineage>
        <taxon>Eukaryota</taxon>
        <taxon>Viridiplantae</taxon>
        <taxon>Streptophyta</taxon>
        <taxon>Embryophyta</taxon>
        <taxon>Tracheophyta</taxon>
        <taxon>Spermatophyta</taxon>
        <taxon>Magnoliopsida</taxon>
        <taxon>Liliopsida</taxon>
        <taxon>Poales</taxon>
        <taxon>Poaceae</taxon>
        <taxon>BOP clade</taxon>
        <taxon>Oryzoideae</taxon>
        <taxon>Oryzeae</taxon>
        <taxon>Oryzinae</taxon>
        <taxon>Oryza</taxon>
    </lineage>
</organism>
<evidence type="ECO:0000313" key="1">
    <source>
        <dbReference type="EnsemblPlants" id="OPUNC08G14800.2"/>
    </source>
</evidence>
<accession>A0A0E0LVI4</accession>